<keyword evidence="1" id="KW-0067">ATP-binding</keyword>
<dbReference type="GO" id="GO:0004386">
    <property type="term" value="F:helicase activity"/>
    <property type="evidence" value="ECO:0007669"/>
    <property type="project" value="UniProtKB-KW"/>
</dbReference>
<dbReference type="Gene3D" id="3.40.50.300">
    <property type="entry name" value="P-loop containing nucleotide triphosphate hydrolases"/>
    <property type="match status" value="1"/>
</dbReference>
<protein>
    <submittedName>
        <fullName evidence="1">Helicase RepA family protein</fullName>
    </submittedName>
</protein>
<keyword evidence="1" id="KW-0378">Hydrolase</keyword>
<dbReference type="CDD" id="cd01125">
    <property type="entry name" value="RepA_RSF1010_like"/>
    <property type="match status" value="1"/>
</dbReference>
<dbReference type="RefSeq" id="WP_250081527.1">
    <property type="nucleotide sequence ID" value="NZ_JAMJPJ010000013.1"/>
</dbReference>
<reference evidence="1" key="1">
    <citation type="submission" date="2022-05" db="EMBL/GenBank/DDBJ databases">
        <title>Halomonas geminus sp. nov. and Halomonas llamarensis sp. nov. isolated from high-altitude salars of the Atacama Desert.</title>
        <authorList>
            <person name="Hintersatz C."/>
            <person name="Rojas L.A."/>
            <person name="Wei T.-S."/>
            <person name="Kutschke S."/>
            <person name="Lehmann F."/>
            <person name="Jain R."/>
            <person name="Pollmann K."/>
        </authorList>
    </citation>
    <scope>NUCLEOTIDE SEQUENCE</scope>
    <source>
        <strain evidence="1">ATCHA</strain>
    </source>
</reference>
<evidence type="ECO:0000313" key="2">
    <source>
        <dbReference type="Proteomes" id="UP001165308"/>
    </source>
</evidence>
<gene>
    <name evidence="1" type="ORF">M8006_09395</name>
</gene>
<keyword evidence="2" id="KW-1185">Reference proteome</keyword>
<keyword evidence="1" id="KW-0547">Nucleotide-binding</keyword>
<keyword evidence="1" id="KW-0347">Helicase</keyword>
<sequence>MALDLMAAFSETPLPLDYVLPNMVAGTVGALVSPGGAGKSMLALQIATQIAGGPDLLEVGEFTVGPVIYLPAEDPPAAIHHRLHALGAHLTAEQRQAVAEGLLIEPLIGRCPNIMCLDWFDGLKRAAEGRRLMILDTLRRFHIEDENASGPMAQVIGRMEAIAADTGCSIVFLHHASKSAAMIGAGDQQQASRGSSVLVDNIRWQSYLSGMTQTEAEEWGVDDSQRGYFVRYGVSKANYGSPFAERWFRRHEGGVLKPAVLERQRRAKGVLPFKKSKAVMEGADDNW</sequence>
<name>A0ABT0SQZ6_9GAMM</name>
<comment type="caution">
    <text evidence="1">The sequence shown here is derived from an EMBL/GenBank/DDBJ whole genome shotgun (WGS) entry which is preliminary data.</text>
</comment>
<dbReference type="InterPro" id="IPR038724">
    <property type="entry name" value="RepA"/>
</dbReference>
<dbReference type="Pfam" id="PF13481">
    <property type="entry name" value="AAA_25"/>
    <property type="match status" value="1"/>
</dbReference>
<dbReference type="Proteomes" id="UP001165308">
    <property type="component" value="Unassembled WGS sequence"/>
</dbReference>
<dbReference type="EMBL" id="JAMJPJ010000013">
    <property type="protein sequence ID" value="MCL7930191.1"/>
    <property type="molecule type" value="Genomic_DNA"/>
</dbReference>
<dbReference type="InterPro" id="IPR027417">
    <property type="entry name" value="P-loop_NTPase"/>
</dbReference>
<evidence type="ECO:0000313" key="1">
    <source>
        <dbReference type="EMBL" id="MCL7930191.1"/>
    </source>
</evidence>
<dbReference type="SUPFAM" id="SSF52540">
    <property type="entry name" value="P-loop containing nucleoside triphosphate hydrolases"/>
    <property type="match status" value="1"/>
</dbReference>
<proteinExistence type="predicted"/>
<accession>A0ABT0SQZ6</accession>
<organism evidence="1 2">
    <name type="scientific">Halomonas llamarensis</name>
    <dbReference type="NCBI Taxonomy" id="2945104"/>
    <lineage>
        <taxon>Bacteria</taxon>
        <taxon>Pseudomonadati</taxon>
        <taxon>Pseudomonadota</taxon>
        <taxon>Gammaproteobacteria</taxon>
        <taxon>Oceanospirillales</taxon>
        <taxon>Halomonadaceae</taxon>
        <taxon>Halomonas</taxon>
    </lineage>
</organism>